<dbReference type="PANTHER" id="PTHR31899:SF9">
    <property type="entry name" value="BETA-CAROTENE 3-HYDROXYLASE 1, CHLOROPLASTIC"/>
    <property type="match status" value="1"/>
</dbReference>
<evidence type="ECO:0000313" key="5">
    <source>
        <dbReference type="EMBL" id="NIJ23095.1"/>
    </source>
</evidence>
<dbReference type="GO" id="GO:0010291">
    <property type="term" value="F:beta-carotene 3-hydroxylase activity"/>
    <property type="evidence" value="ECO:0007669"/>
    <property type="project" value="UniProtKB-EC"/>
</dbReference>
<reference evidence="5 6" key="1">
    <citation type="submission" date="2020-03" db="EMBL/GenBank/DDBJ databases">
        <title>Genomic Encyclopedia of Type Strains, Phase IV (KMG-IV): sequencing the most valuable type-strain genomes for metagenomic binning, comparative biology and taxonomic classification.</title>
        <authorList>
            <person name="Goeker M."/>
        </authorList>
    </citation>
    <scope>NUCLEOTIDE SEQUENCE [LARGE SCALE GENOMIC DNA]</scope>
    <source>
        <strain evidence="5 6">DSM 22753</strain>
    </source>
</reference>
<dbReference type="Proteomes" id="UP000788153">
    <property type="component" value="Unassembled WGS sequence"/>
</dbReference>
<protein>
    <submittedName>
        <fullName evidence="5">Beta-carotene 3-hydroxylase</fullName>
        <ecNumber evidence="5">1.14.15.24</ecNumber>
    </submittedName>
</protein>
<keyword evidence="4" id="KW-0472">Membrane</keyword>
<evidence type="ECO:0000256" key="1">
    <source>
        <dbReference type="ARBA" id="ARBA00009324"/>
    </source>
</evidence>
<dbReference type="PANTHER" id="PTHR31899">
    <property type="entry name" value="BETA-CAROTENE 3-HYDROXYLASE 1, CHLOROPLASTIC"/>
    <property type="match status" value="1"/>
</dbReference>
<accession>A0ABX0TZ42</accession>
<feature type="transmembrane region" description="Helical" evidence="4">
    <location>
        <begin position="6"/>
        <end position="24"/>
    </location>
</feature>
<gene>
    <name evidence="5" type="ORF">FHT01_000637</name>
</gene>
<feature type="transmembrane region" description="Helical" evidence="4">
    <location>
        <begin position="79"/>
        <end position="98"/>
    </location>
</feature>
<organism evidence="5 6">
    <name type="scientific">Sphingomonas japonica</name>
    <dbReference type="NCBI Taxonomy" id="511662"/>
    <lineage>
        <taxon>Bacteria</taxon>
        <taxon>Pseudomonadati</taxon>
        <taxon>Pseudomonadota</taxon>
        <taxon>Alphaproteobacteria</taxon>
        <taxon>Sphingomonadales</taxon>
        <taxon>Sphingomonadaceae</taxon>
        <taxon>Sphingomonas</taxon>
    </lineage>
</organism>
<evidence type="ECO:0000256" key="2">
    <source>
        <dbReference type="ARBA" id="ARBA00022746"/>
    </source>
</evidence>
<evidence type="ECO:0000256" key="3">
    <source>
        <dbReference type="ARBA" id="ARBA00023002"/>
    </source>
</evidence>
<proteinExistence type="inferred from homology"/>
<dbReference type="EMBL" id="JAASQP010000001">
    <property type="protein sequence ID" value="NIJ23095.1"/>
    <property type="molecule type" value="Genomic_DNA"/>
</dbReference>
<name>A0ABX0TZ42_9SPHN</name>
<evidence type="ECO:0000256" key="4">
    <source>
        <dbReference type="SAM" id="Phobius"/>
    </source>
</evidence>
<dbReference type="InterPro" id="IPR045019">
    <property type="entry name" value="BETA-OHASE-like"/>
</dbReference>
<comment type="similarity">
    <text evidence="1">Belongs to the sterol desaturase family.</text>
</comment>
<sequence length="171" mass="19435">MTAFEKIATVVAAIAFMEFFAWSVHKYVMHGWGWGWHRDHHEPHDHALERNDLYAVVFAGIVMTMFAASYAWPDAGWSYPLHWIAVGITLYGAIYAFIHDGLVHQRFFRWVPKRGYAKRLVQAHKLHHATIGKEGGVSFGFILAPDPQRLKAELKRQKTAGIAVVRPAAVD</sequence>
<dbReference type="RefSeq" id="WP_140048268.1">
    <property type="nucleotide sequence ID" value="NZ_BAAAEV010000001.1"/>
</dbReference>
<dbReference type="EC" id="1.14.15.24" evidence="5"/>
<evidence type="ECO:0000313" key="6">
    <source>
        <dbReference type="Proteomes" id="UP000788153"/>
    </source>
</evidence>
<keyword evidence="2" id="KW-0125">Carotenoid biosynthesis</keyword>
<keyword evidence="4" id="KW-0812">Transmembrane</keyword>
<keyword evidence="6" id="KW-1185">Reference proteome</keyword>
<keyword evidence="4" id="KW-1133">Transmembrane helix</keyword>
<comment type="caution">
    <text evidence="5">The sequence shown here is derived from an EMBL/GenBank/DDBJ whole genome shotgun (WGS) entry which is preliminary data.</text>
</comment>
<feature type="transmembrane region" description="Helical" evidence="4">
    <location>
        <begin position="53"/>
        <end position="73"/>
    </location>
</feature>
<keyword evidence="3 5" id="KW-0560">Oxidoreductase</keyword>